<proteinExistence type="predicted"/>
<feature type="compositionally biased region" description="Basic and acidic residues" evidence="1">
    <location>
        <begin position="103"/>
        <end position="112"/>
    </location>
</feature>
<sequence>MSGCEENSLRISFSLVQRNRCSFPESSAVIMSISTLSEERTTEGICFIYRCRSGPIEIMEQNKCPLGIGRISQLEKSPSRRRRRRRDLTLQWTSKSHGHSLKRHLDDRPLAP</sequence>
<dbReference type="EMBL" id="BPLR01015298">
    <property type="protein sequence ID" value="GIY75089.1"/>
    <property type="molecule type" value="Genomic_DNA"/>
</dbReference>
<dbReference type="Proteomes" id="UP001054945">
    <property type="component" value="Unassembled WGS sequence"/>
</dbReference>
<reference evidence="2 3" key="1">
    <citation type="submission" date="2021-06" db="EMBL/GenBank/DDBJ databases">
        <title>Caerostris extrusa draft genome.</title>
        <authorList>
            <person name="Kono N."/>
            <person name="Arakawa K."/>
        </authorList>
    </citation>
    <scope>NUCLEOTIDE SEQUENCE [LARGE SCALE GENOMIC DNA]</scope>
</reference>
<protein>
    <submittedName>
        <fullName evidence="2">Uncharacterized protein</fullName>
    </submittedName>
</protein>
<feature type="region of interest" description="Disordered" evidence="1">
    <location>
        <begin position="75"/>
        <end position="112"/>
    </location>
</feature>
<organism evidence="2 3">
    <name type="scientific">Caerostris extrusa</name>
    <name type="common">Bark spider</name>
    <name type="synonym">Caerostris bankana</name>
    <dbReference type="NCBI Taxonomy" id="172846"/>
    <lineage>
        <taxon>Eukaryota</taxon>
        <taxon>Metazoa</taxon>
        <taxon>Ecdysozoa</taxon>
        <taxon>Arthropoda</taxon>
        <taxon>Chelicerata</taxon>
        <taxon>Arachnida</taxon>
        <taxon>Araneae</taxon>
        <taxon>Araneomorphae</taxon>
        <taxon>Entelegynae</taxon>
        <taxon>Araneoidea</taxon>
        <taxon>Araneidae</taxon>
        <taxon>Caerostris</taxon>
    </lineage>
</organism>
<dbReference type="AlphaFoldDB" id="A0AAV4VZK5"/>
<evidence type="ECO:0000313" key="3">
    <source>
        <dbReference type="Proteomes" id="UP001054945"/>
    </source>
</evidence>
<evidence type="ECO:0000256" key="1">
    <source>
        <dbReference type="SAM" id="MobiDB-lite"/>
    </source>
</evidence>
<gene>
    <name evidence="2" type="ORF">CEXT_40741</name>
</gene>
<evidence type="ECO:0000313" key="2">
    <source>
        <dbReference type="EMBL" id="GIY75089.1"/>
    </source>
</evidence>
<name>A0AAV4VZK5_CAEEX</name>
<comment type="caution">
    <text evidence="2">The sequence shown here is derived from an EMBL/GenBank/DDBJ whole genome shotgun (WGS) entry which is preliminary data.</text>
</comment>
<keyword evidence="3" id="KW-1185">Reference proteome</keyword>
<accession>A0AAV4VZK5</accession>